<dbReference type="EMBL" id="JBBPBN010000010">
    <property type="protein sequence ID" value="KAK9030600.1"/>
    <property type="molecule type" value="Genomic_DNA"/>
</dbReference>
<keyword evidence="2" id="KW-1185">Reference proteome</keyword>
<gene>
    <name evidence="1" type="ORF">V6N11_032022</name>
</gene>
<dbReference type="Proteomes" id="UP001396334">
    <property type="component" value="Unassembled WGS sequence"/>
</dbReference>
<sequence>MIAAVGQGLFSTKSAYRNRSLSIDNWASQWRPVVPELSESNTFCDQAKNLLCTFHAIAVRPRTFGTLLSESITLQASLIFL</sequence>
<proteinExistence type="predicted"/>
<comment type="caution">
    <text evidence="1">The sequence shown here is derived from an EMBL/GenBank/DDBJ whole genome shotgun (WGS) entry which is preliminary data.</text>
</comment>
<evidence type="ECO:0000313" key="1">
    <source>
        <dbReference type="EMBL" id="KAK9030600.1"/>
    </source>
</evidence>
<protein>
    <submittedName>
        <fullName evidence="1">Uncharacterized protein</fullName>
    </submittedName>
</protein>
<accession>A0ABR2SZC9</accession>
<reference evidence="1 2" key="1">
    <citation type="journal article" date="2024" name="G3 (Bethesda)">
        <title>Genome assembly of Hibiscus sabdariffa L. provides insights into metabolisms of medicinal natural products.</title>
        <authorList>
            <person name="Kim T."/>
        </authorList>
    </citation>
    <scope>NUCLEOTIDE SEQUENCE [LARGE SCALE GENOMIC DNA]</scope>
    <source>
        <strain evidence="1">TK-2024</strain>
        <tissue evidence="1">Old leaves</tissue>
    </source>
</reference>
<name>A0ABR2SZC9_9ROSI</name>
<evidence type="ECO:0000313" key="2">
    <source>
        <dbReference type="Proteomes" id="UP001396334"/>
    </source>
</evidence>
<organism evidence="1 2">
    <name type="scientific">Hibiscus sabdariffa</name>
    <name type="common">roselle</name>
    <dbReference type="NCBI Taxonomy" id="183260"/>
    <lineage>
        <taxon>Eukaryota</taxon>
        <taxon>Viridiplantae</taxon>
        <taxon>Streptophyta</taxon>
        <taxon>Embryophyta</taxon>
        <taxon>Tracheophyta</taxon>
        <taxon>Spermatophyta</taxon>
        <taxon>Magnoliopsida</taxon>
        <taxon>eudicotyledons</taxon>
        <taxon>Gunneridae</taxon>
        <taxon>Pentapetalae</taxon>
        <taxon>rosids</taxon>
        <taxon>malvids</taxon>
        <taxon>Malvales</taxon>
        <taxon>Malvaceae</taxon>
        <taxon>Malvoideae</taxon>
        <taxon>Hibiscus</taxon>
    </lineage>
</organism>